<keyword evidence="4" id="KW-0804">Transcription</keyword>
<keyword evidence="8" id="KW-1185">Reference proteome</keyword>
<evidence type="ECO:0000256" key="1">
    <source>
        <dbReference type="ARBA" id="ARBA00004123"/>
    </source>
</evidence>
<feature type="region of interest" description="Disordered" evidence="6">
    <location>
        <begin position="1"/>
        <end position="78"/>
    </location>
</feature>
<dbReference type="GO" id="GO:0000981">
    <property type="term" value="F:DNA-binding transcription factor activity, RNA polymerase II-specific"/>
    <property type="evidence" value="ECO:0007669"/>
    <property type="project" value="TreeGrafter"/>
</dbReference>
<feature type="compositionally biased region" description="Polar residues" evidence="6">
    <location>
        <begin position="43"/>
        <end position="70"/>
    </location>
</feature>
<feature type="compositionally biased region" description="Basic and acidic residues" evidence="6">
    <location>
        <begin position="17"/>
        <end position="31"/>
    </location>
</feature>
<proteinExistence type="predicted"/>
<name>A0AAE0WJ95_9PEZI</name>
<sequence length="545" mass="59776">MGKECLASLPKPRKRRTADQEPLRNGSHDEAPAANNGADDNATSRASLPTLGSTVQRSTPPSVASTSNGTGSSGKHFARSLGIESAPGDLLQGVDDDYIRKRFAAFRPMAGHFPFFNLWPDLNPSRMICDRPITTLAICAVSSGARRDHLTRLLHAFRLALSHKVIVNCESSLDLFVALLIFLAWHQNYMAKQQICQMTCLLSGMAADLGLYRQPYQSDKQNSDSTAELNRAFVGCYHLCCSLSVMGFNRPSTLRWTYNLRTCAEMVATSGSQPHDRSLIATLEMTRAVNDLDDLFRAISNHGRTVHTSECEVYRLAVSHRMQALKRDHHVLASLPIFATANIHFQYRALQLSGTPETATLIQCACSIKEYLDDLLSKPAIVFYQMAIIDWISLLEILTTVATIAQPSLSSGGWEVGAISSMLQPHAILDAVCARMASVTATERNQEQLSWFEGLCDNIKKRMLQEKYDGAGPFSNGGVPFDAVRSLGRNGSSSSSGFRPVNQPYASETPLPRAADVQARPAPARFTLFDNGVLGEGLWNISYAD</sequence>
<dbReference type="GO" id="GO:0000976">
    <property type="term" value="F:transcription cis-regulatory region binding"/>
    <property type="evidence" value="ECO:0007669"/>
    <property type="project" value="TreeGrafter"/>
</dbReference>
<gene>
    <name evidence="7" type="ORF">LTR78_007509</name>
</gene>
<comment type="caution">
    <text evidence="7">The sequence shown here is derived from an EMBL/GenBank/DDBJ whole genome shotgun (WGS) entry which is preliminary data.</text>
</comment>
<evidence type="ECO:0000256" key="5">
    <source>
        <dbReference type="ARBA" id="ARBA00023242"/>
    </source>
</evidence>
<evidence type="ECO:0000256" key="2">
    <source>
        <dbReference type="ARBA" id="ARBA00023015"/>
    </source>
</evidence>
<dbReference type="EMBL" id="JAUTXT010000031">
    <property type="protein sequence ID" value="KAK3672697.1"/>
    <property type="molecule type" value="Genomic_DNA"/>
</dbReference>
<organism evidence="7 8">
    <name type="scientific">Recurvomyces mirabilis</name>
    <dbReference type="NCBI Taxonomy" id="574656"/>
    <lineage>
        <taxon>Eukaryota</taxon>
        <taxon>Fungi</taxon>
        <taxon>Dikarya</taxon>
        <taxon>Ascomycota</taxon>
        <taxon>Pezizomycotina</taxon>
        <taxon>Dothideomycetes</taxon>
        <taxon>Dothideomycetidae</taxon>
        <taxon>Mycosphaerellales</taxon>
        <taxon>Teratosphaeriaceae</taxon>
        <taxon>Recurvomyces</taxon>
    </lineage>
</organism>
<evidence type="ECO:0000256" key="3">
    <source>
        <dbReference type="ARBA" id="ARBA00023125"/>
    </source>
</evidence>
<evidence type="ECO:0000256" key="4">
    <source>
        <dbReference type="ARBA" id="ARBA00023163"/>
    </source>
</evidence>
<evidence type="ECO:0000313" key="8">
    <source>
        <dbReference type="Proteomes" id="UP001274830"/>
    </source>
</evidence>
<keyword evidence="2" id="KW-0805">Transcription regulation</keyword>
<dbReference type="InterPro" id="IPR051089">
    <property type="entry name" value="prtT"/>
</dbReference>
<feature type="compositionally biased region" description="Low complexity" evidence="6">
    <location>
        <begin position="488"/>
        <end position="499"/>
    </location>
</feature>
<keyword evidence="5" id="KW-0539">Nucleus</keyword>
<dbReference type="GO" id="GO:0005634">
    <property type="term" value="C:nucleus"/>
    <property type="evidence" value="ECO:0007669"/>
    <property type="project" value="UniProtKB-SubCell"/>
</dbReference>
<evidence type="ECO:0000256" key="6">
    <source>
        <dbReference type="SAM" id="MobiDB-lite"/>
    </source>
</evidence>
<evidence type="ECO:0000313" key="7">
    <source>
        <dbReference type="EMBL" id="KAK3672697.1"/>
    </source>
</evidence>
<dbReference type="PANTHER" id="PTHR31845">
    <property type="entry name" value="FINGER DOMAIN PROTEIN, PUTATIVE-RELATED"/>
    <property type="match status" value="1"/>
</dbReference>
<dbReference type="CDD" id="cd12148">
    <property type="entry name" value="fungal_TF_MHR"/>
    <property type="match status" value="1"/>
</dbReference>
<dbReference type="PANTHER" id="PTHR31845:SF10">
    <property type="entry name" value="ZN(II)2CYS6 TRANSCRIPTION FACTOR (EUROFUNG)"/>
    <property type="match status" value="1"/>
</dbReference>
<reference evidence="7" key="1">
    <citation type="submission" date="2023-07" db="EMBL/GenBank/DDBJ databases">
        <title>Black Yeasts Isolated from many extreme environments.</title>
        <authorList>
            <person name="Coleine C."/>
            <person name="Stajich J.E."/>
            <person name="Selbmann L."/>
        </authorList>
    </citation>
    <scope>NUCLEOTIDE SEQUENCE</scope>
    <source>
        <strain evidence="7">CCFEE 5485</strain>
    </source>
</reference>
<comment type="subcellular location">
    <subcellularLocation>
        <location evidence="1">Nucleus</location>
    </subcellularLocation>
</comment>
<protein>
    <submittedName>
        <fullName evidence="7">Uncharacterized protein</fullName>
    </submittedName>
</protein>
<keyword evidence="3" id="KW-0238">DNA-binding</keyword>
<dbReference type="AlphaFoldDB" id="A0AAE0WJ95"/>
<feature type="region of interest" description="Disordered" evidence="6">
    <location>
        <begin position="488"/>
        <end position="517"/>
    </location>
</feature>
<accession>A0AAE0WJ95</accession>
<dbReference type="Proteomes" id="UP001274830">
    <property type="component" value="Unassembled WGS sequence"/>
</dbReference>
<feature type="compositionally biased region" description="Low complexity" evidence="6">
    <location>
        <begin position="32"/>
        <end position="41"/>
    </location>
</feature>